<dbReference type="GO" id="GO:0009055">
    <property type="term" value="F:electron transfer activity"/>
    <property type="evidence" value="ECO:0007669"/>
    <property type="project" value="InterPro"/>
</dbReference>
<dbReference type="PANTHER" id="PTHR33021:SF234">
    <property type="entry name" value="EARLY NODULIN-LIKE PROTEIN 7"/>
    <property type="match status" value="1"/>
</dbReference>
<dbReference type="FunFam" id="2.60.40.420:FF:000010">
    <property type="entry name" value="Early nodulin-like protein 1"/>
    <property type="match status" value="1"/>
</dbReference>
<dbReference type="GO" id="GO:0098552">
    <property type="term" value="C:side of membrane"/>
    <property type="evidence" value="ECO:0007669"/>
    <property type="project" value="UniProtKB-KW"/>
</dbReference>
<evidence type="ECO:0000256" key="2">
    <source>
        <dbReference type="ARBA" id="ARBA00022475"/>
    </source>
</evidence>
<dbReference type="EMBL" id="BSYO01000004">
    <property type="protein sequence ID" value="GMH03708.1"/>
    <property type="molecule type" value="Genomic_DNA"/>
</dbReference>
<comment type="caution">
    <text evidence="13">The sequence shown here is derived from an EMBL/GenBank/DDBJ whole genome shotgun (WGS) entry which is preliminary data.</text>
</comment>
<dbReference type="Proteomes" id="UP001279734">
    <property type="component" value="Unassembled WGS sequence"/>
</dbReference>
<feature type="signal peptide" evidence="11">
    <location>
        <begin position="1"/>
        <end position="28"/>
    </location>
</feature>
<accession>A0AAD3S3C5</accession>
<dbReference type="InterPro" id="IPR003245">
    <property type="entry name" value="Phytocyanin_dom"/>
</dbReference>
<evidence type="ECO:0000256" key="1">
    <source>
        <dbReference type="ARBA" id="ARBA00004609"/>
    </source>
</evidence>
<comment type="subcellular location">
    <subcellularLocation>
        <location evidence="1">Cell membrane</location>
        <topology evidence="1">Lipid-anchor</topology>
        <topology evidence="1">GPI-anchor</topology>
    </subcellularLocation>
</comment>
<keyword evidence="6" id="KW-1015">Disulfide bond</keyword>
<evidence type="ECO:0000256" key="7">
    <source>
        <dbReference type="ARBA" id="ARBA00023180"/>
    </source>
</evidence>
<evidence type="ECO:0000256" key="8">
    <source>
        <dbReference type="ARBA" id="ARBA00023288"/>
    </source>
</evidence>
<dbReference type="PANTHER" id="PTHR33021">
    <property type="entry name" value="BLUE COPPER PROTEIN"/>
    <property type="match status" value="1"/>
</dbReference>
<keyword evidence="7" id="KW-0325">Glycoprotein</keyword>
<keyword evidence="8" id="KW-0449">Lipoprotein</keyword>
<keyword evidence="3" id="KW-0336">GPI-anchor</keyword>
<dbReference type="Gene3D" id="2.60.40.420">
    <property type="entry name" value="Cupredoxins - blue copper proteins"/>
    <property type="match status" value="1"/>
</dbReference>
<dbReference type="Pfam" id="PF02298">
    <property type="entry name" value="Cu_bind_like"/>
    <property type="match status" value="1"/>
</dbReference>
<evidence type="ECO:0000256" key="6">
    <source>
        <dbReference type="ARBA" id="ARBA00023157"/>
    </source>
</evidence>
<comment type="similarity">
    <text evidence="9">Belongs to the early nodulin-like (ENODL) family.</text>
</comment>
<dbReference type="AlphaFoldDB" id="A0AAD3S3C5"/>
<gene>
    <name evidence="13" type="ORF">Nepgr_005547</name>
</gene>
<organism evidence="13 14">
    <name type="scientific">Nepenthes gracilis</name>
    <name type="common">Slender pitcher plant</name>
    <dbReference type="NCBI Taxonomy" id="150966"/>
    <lineage>
        <taxon>Eukaryota</taxon>
        <taxon>Viridiplantae</taxon>
        <taxon>Streptophyta</taxon>
        <taxon>Embryophyta</taxon>
        <taxon>Tracheophyta</taxon>
        <taxon>Spermatophyta</taxon>
        <taxon>Magnoliopsida</taxon>
        <taxon>eudicotyledons</taxon>
        <taxon>Gunneridae</taxon>
        <taxon>Pentapetalae</taxon>
        <taxon>Caryophyllales</taxon>
        <taxon>Nepenthaceae</taxon>
        <taxon>Nepenthes</taxon>
    </lineage>
</organism>
<protein>
    <recommendedName>
        <fullName evidence="12">Phytocyanin domain-containing protein</fullName>
    </recommendedName>
</protein>
<dbReference type="SUPFAM" id="SSF49503">
    <property type="entry name" value="Cupredoxins"/>
    <property type="match status" value="1"/>
</dbReference>
<evidence type="ECO:0000313" key="14">
    <source>
        <dbReference type="Proteomes" id="UP001279734"/>
    </source>
</evidence>
<evidence type="ECO:0000313" key="13">
    <source>
        <dbReference type="EMBL" id="GMH03708.1"/>
    </source>
</evidence>
<proteinExistence type="inferred from homology"/>
<sequence>MGFSATSFPMFTAVLLAVVAMETAVVEALKEFNVGEREGWRVPTADNSNMYNDWAQTKRFHVGDSLRFQYQNDSVLVVDKYGYYHCNIENPISSYSDGNTMITLDQAGPIYFISGDRDHCKNGQRLIVDVMSPHQQQGAAPPDSDLSTSPGPTSSGSGAVVPAASTLLPFVLLCAASVFL</sequence>
<dbReference type="PROSITE" id="PS51485">
    <property type="entry name" value="PHYTOCYANIN"/>
    <property type="match status" value="1"/>
</dbReference>
<evidence type="ECO:0000256" key="3">
    <source>
        <dbReference type="ARBA" id="ARBA00022622"/>
    </source>
</evidence>
<evidence type="ECO:0000256" key="5">
    <source>
        <dbReference type="ARBA" id="ARBA00023136"/>
    </source>
</evidence>
<dbReference type="CDD" id="cd11019">
    <property type="entry name" value="OsENODL1_like"/>
    <property type="match status" value="1"/>
</dbReference>
<name>A0AAD3S3C5_NEPGR</name>
<evidence type="ECO:0000256" key="11">
    <source>
        <dbReference type="SAM" id="SignalP"/>
    </source>
</evidence>
<feature type="region of interest" description="Disordered" evidence="10">
    <location>
        <begin position="134"/>
        <end position="158"/>
    </location>
</feature>
<dbReference type="InterPro" id="IPR039391">
    <property type="entry name" value="Phytocyanin-like"/>
</dbReference>
<dbReference type="InterPro" id="IPR008972">
    <property type="entry name" value="Cupredoxin"/>
</dbReference>
<keyword evidence="4 11" id="KW-0732">Signal</keyword>
<keyword evidence="2" id="KW-1003">Cell membrane</keyword>
<feature type="domain" description="Phytocyanin" evidence="12">
    <location>
        <begin position="30"/>
        <end position="132"/>
    </location>
</feature>
<keyword evidence="14" id="KW-1185">Reference proteome</keyword>
<evidence type="ECO:0000256" key="9">
    <source>
        <dbReference type="ARBA" id="ARBA00035011"/>
    </source>
</evidence>
<keyword evidence="5" id="KW-0472">Membrane</keyword>
<reference evidence="13" key="1">
    <citation type="submission" date="2023-05" db="EMBL/GenBank/DDBJ databases">
        <title>Nepenthes gracilis genome sequencing.</title>
        <authorList>
            <person name="Fukushima K."/>
        </authorList>
    </citation>
    <scope>NUCLEOTIDE SEQUENCE</scope>
    <source>
        <strain evidence="13">SING2019-196</strain>
    </source>
</reference>
<evidence type="ECO:0000256" key="10">
    <source>
        <dbReference type="SAM" id="MobiDB-lite"/>
    </source>
</evidence>
<feature type="compositionally biased region" description="Low complexity" evidence="10">
    <location>
        <begin position="141"/>
        <end position="158"/>
    </location>
</feature>
<dbReference type="InterPro" id="IPR041846">
    <property type="entry name" value="ENL_dom"/>
</dbReference>
<evidence type="ECO:0000256" key="4">
    <source>
        <dbReference type="ARBA" id="ARBA00022729"/>
    </source>
</evidence>
<evidence type="ECO:0000259" key="12">
    <source>
        <dbReference type="PROSITE" id="PS51485"/>
    </source>
</evidence>
<dbReference type="GO" id="GO:0005886">
    <property type="term" value="C:plasma membrane"/>
    <property type="evidence" value="ECO:0007669"/>
    <property type="project" value="UniProtKB-SubCell"/>
</dbReference>
<feature type="chain" id="PRO_5042284042" description="Phytocyanin domain-containing protein" evidence="11">
    <location>
        <begin position="29"/>
        <end position="180"/>
    </location>
</feature>